<dbReference type="Proteomes" id="UP001162030">
    <property type="component" value="Chromosome"/>
</dbReference>
<organism evidence="1 2">
    <name type="scientific">Methylocaldum szegediense</name>
    <dbReference type="NCBI Taxonomy" id="73780"/>
    <lineage>
        <taxon>Bacteria</taxon>
        <taxon>Pseudomonadati</taxon>
        <taxon>Pseudomonadota</taxon>
        <taxon>Gammaproteobacteria</taxon>
        <taxon>Methylococcales</taxon>
        <taxon>Methylococcaceae</taxon>
        <taxon>Methylocaldum</taxon>
    </lineage>
</organism>
<evidence type="ECO:0000313" key="1">
    <source>
        <dbReference type="EMBL" id="CAI8748421.1"/>
    </source>
</evidence>
<protein>
    <submittedName>
        <fullName evidence="1">Uncharacterized protein</fullName>
    </submittedName>
</protein>
<name>A0ABM9HXS2_9GAMM</name>
<keyword evidence="2" id="KW-1185">Reference proteome</keyword>
<dbReference type="RefSeq" id="WP_026610770.1">
    <property type="nucleotide sequence ID" value="NZ_OX458333.1"/>
</dbReference>
<reference evidence="1 2" key="1">
    <citation type="submission" date="2023-03" db="EMBL/GenBank/DDBJ databases">
        <authorList>
            <person name="Pearce D."/>
        </authorList>
    </citation>
    <scope>NUCLEOTIDE SEQUENCE [LARGE SCALE GENOMIC DNA]</scope>
    <source>
        <strain evidence="1">Msz</strain>
    </source>
</reference>
<proteinExistence type="predicted"/>
<evidence type="ECO:0000313" key="2">
    <source>
        <dbReference type="Proteomes" id="UP001162030"/>
    </source>
</evidence>
<gene>
    <name evidence="1" type="ORF">MSZNOR_0601</name>
</gene>
<sequence length="68" mass="7347">MERQNLNDARELLEQVGHILETIQVALGCESIATEPGSTGAYLILNDVRLRVERAGLLIDQCRAAGAA</sequence>
<accession>A0ABM9HXS2</accession>
<dbReference type="EMBL" id="OX458333">
    <property type="protein sequence ID" value="CAI8748421.1"/>
    <property type="molecule type" value="Genomic_DNA"/>
</dbReference>